<evidence type="ECO:0000313" key="3">
    <source>
        <dbReference type="EMBL" id="GMH16520.1"/>
    </source>
</evidence>
<protein>
    <recommendedName>
        <fullName evidence="2">RING-type domain-containing protein</fullName>
    </recommendedName>
</protein>
<dbReference type="SMART" id="SM00184">
    <property type="entry name" value="RING"/>
    <property type="match status" value="1"/>
</dbReference>
<feature type="domain" description="RING-type" evidence="2">
    <location>
        <begin position="50"/>
        <end position="91"/>
    </location>
</feature>
<dbReference type="SUPFAM" id="SSF57850">
    <property type="entry name" value="RING/U-box"/>
    <property type="match status" value="1"/>
</dbReference>
<gene>
    <name evidence="3" type="ORF">Nepgr_018361</name>
</gene>
<keyword evidence="4" id="KW-1185">Reference proteome</keyword>
<proteinExistence type="predicted"/>
<comment type="caution">
    <text evidence="3">The sequence shown here is derived from an EMBL/GenBank/DDBJ whole genome shotgun (WGS) entry which is preliminary data.</text>
</comment>
<dbReference type="PROSITE" id="PS50089">
    <property type="entry name" value="ZF_RING_2"/>
    <property type="match status" value="1"/>
</dbReference>
<dbReference type="InterPro" id="IPR051826">
    <property type="entry name" value="E3_ubiquitin-ligase_domain"/>
</dbReference>
<dbReference type="Gene3D" id="3.30.40.10">
    <property type="entry name" value="Zinc/RING finger domain, C3HC4 (zinc finger)"/>
    <property type="match status" value="1"/>
</dbReference>
<dbReference type="EMBL" id="BSYO01000016">
    <property type="protein sequence ID" value="GMH16520.1"/>
    <property type="molecule type" value="Genomic_DNA"/>
</dbReference>
<dbReference type="InterPro" id="IPR013083">
    <property type="entry name" value="Znf_RING/FYVE/PHD"/>
</dbReference>
<accession>A0AAD3SR81</accession>
<organism evidence="3 4">
    <name type="scientific">Nepenthes gracilis</name>
    <name type="common">Slender pitcher plant</name>
    <dbReference type="NCBI Taxonomy" id="150966"/>
    <lineage>
        <taxon>Eukaryota</taxon>
        <taxon>Viridiplantae</taxon>
        <taxon>Streptophyta</taxon>
        <taxon>Embryophyta</taxon>
        <taxon>Tracheophyta</taxon>
        <taxon>Spermatophyta</taxon>
        <taxon>Magnoliopsida</taxon>
        <taxon>eudicotyledons</taxon>
        <taxon>Gunneridae</taxon>
        <taxon>Pentapetalae</taxon>
        <taxon>Caryophyllales</taxon>
        <taxon>Nepenthaceae</taxon>
        <taxon>Nepenthes</taxon>
    </lineage>
</organism>
<dbReference type="GO" id="GO:0006511">
    <property type="term" value="P:ubiquitin-dependent protein catabolic process"/>
    <property type="evidence" value="ECO:0007669"/>
    <property type="project" value="TreeGrafter"/>
</dbReference>
<dbReference type="GO" id="GO:0008270">
    <property type="term" value="F:zinc ion binding"/>
    <property type="evidence" value="ECO:0007669"/>
    <property type="project" value="UniProtKB-KW"/>
</dbReference>
<reference evidence="3" key="1">
    <citation type="submission" date="2023-05" db="EMBL/GenBank/DDBJ databases">
        <title>Nepenthes gracilis genome sequencing.</title>
        <authorList>
            <person name="Fukushima K."/>
        </authorList>
    </citation>
    <scope>NUCLEOTIDE SEQUENCE</scope>
    <source>
        <strain evidence="3">SING2019-196</strain>
    </source>
</reference>
<evidence type="ECO:0000259" key="2">
    <source>
        <dbReference type="PROSITE" id="PS50089"/>
    </source>
</evidence>
<keyword evidence="1" id="KW-0862">Zinc</keyword>
<dbReference type="GO" id="GO:0061630">
    <property type="term" value="F:ubiquitin protein ligase activity"/>
    <property type="evidence" value="ECO:0007669"/>
    <property type="project" value="TreeGrafter"/>
</dbReference>
<dbReference type="InterPro" id="IPR001841">
    <property type="entry name" value="Znf_RING"/>
</dbReference>
<dbReference type="Pfam" id="PF13639">
    <property type="entry name" value="zf-RING_2"/>
    <property type="match status" value="1"/>
</dbReference>
<keyword evidence="1" id="KW-0479">Metal-binding</keyword>
<dbReference type="AlphaFoldDB" id="A0AAD3SR81"/>
<evidence type="ECO:0000256" key="1">
    <source>
        <dbReference type="PROSITE-ProRule" id="PRU00175"/>
    </source>
</evidence>
<name>A0AAD3SR81_NEPGR</name>
<keyword evidence="1" id="KW-0863">Zinc-finger</keyword>
<evidence type="ECO:0000313" key="4">
    <source>
        <dbReference type="Proteomes" id="UP001279734"/>
    </source>
</evidence>
<dbReference type="Proteomes" id="UP001279734">
    <property type="component" value="Unassembled WGS sequence"/>
</dbReference>
<sequence length="104" mass="11242">MAATNTHQTLIDHLFDLDEALTLANCSSATLDLSMTLPDMPTVADADSVCSVCVEPFRQDSAGKQLPCGHVFHASCISDWIFLRNSCPICRDIVCRKNVTGGNV</sequence>
<dbReference type="PANTHER" id="PTHR22765">
    <property type="entry name" value="RING FINGER AND PROTEASE ASSOCIATED DOMAIN-CONTAINING"/>
    <property type="match status" value="1"/>
</dbReference>